<accession>A0ACB9J072</accession>
<name>A0ACB9J072_9ASTR</name>
<reference evidence="1 2" key="2">
    <citation type="journal article" date="2022" name="Mol. Ecol. Resour.">
        <title>The genomes of chicory, endive, great burdock and yacon provide insights into Asteraceae paleo-polyploidization history and plant inulin production.</title>
        <authorList>
            <person name="Fan W."/>
            <person name="Wang S."/>
            <person name="Wang H."/>
            <person name="Wang A."/>
            <person name="Jiang F."/>
            <person name="Liu H."/>
            <person name="Zhao H."/>
            <person name="Xu D."/>
            <person name="Zhang Y."/>
        </authorList>
    </citation>
    <scope>NUCLEOTIDE SEQUENCE [LARGE SCALE GENOMIC DNA]</scope>
    <source>
        <strain evidence="2">cv. Yunnan</strain>
        <tissue evidence="1">Leaves</tissue>
    </source>
</reference>
<dbReference type="Proteomes" id="UP001056120">
    <property type="component" value="Linkage Group LG06"/>
</dbReference>
<gene>
    <name evidence="1" type="ORF">L1987_18598</name>
</gene>
<dbReference type="EMBL" id="CM042023">
    <property type="protein sequence ID" value="KAI3813863.1"/>
    <property type="molecule type" value="Genomic_DNA"/>
</dbReference>
<evidence type="ECO:0000313" key="2">
    <source>
        <dbReference type="Proteomes" id="UP001056120"/>
    </source>
</evidence>
<reference evidence="2" key="1">
    <citation type="journal article" date="2022" name="Mol. Ecol. Resour.">
        <title>The genomes of chicory, endive, great burdock and yacon provide insights into Asteraceae palaeo-polyploidization history and plant inulin production.</title>
        <authorList>
            <person name="Fan W."/>
            <person name="Wang S."/>
            <person name="Wang H."/>
            <person name="Wang A."/>
            <person name="Jiang F."/>
            <person name="Liu H."/>
            <person name="Zhao H."/>
            <person name="Xu D."/>
            <person name="Zhang Y."/>
        </authorList>
    </citation>
    <scope>NUCLEOTIDE SEQUENCE [LARGE SCALE GENOMIC DNA]</scope>
    <source>
        <strain evidence="2">cv. Yunnan</strain>
    </source>
</reference>
<keyword evidence="2" id="KW-1185">Reference proteome</keyword>
<organism evidence="1 2">
    <name type="scientific">Smallanthus sonchifolius</name>
    <dbReference type="NCBI Taxonomy" id="185202"/>
    <lineage>
        <taxon>Eukaryota</taxon>
        <taxon>Viridiplantae</taxon>
        <taxon>Streptophyta</taxon>
        <taxon>Embryophyta</taxon>
        <taxon>Tracheophyta</taxon>
        <taxon>Spermatophyta</taxon>
        <taxon>Magnoliopsida</taxon>
        <taxon>eudicotyledons</taxon>
        <taxon>Gunneridae</taxon>
        <taxon>Pentapetalae</taxon>
        <taxon>asterids</taxon>
        <taxon>campanulids</taxon>
        <taxon>Asterales</taxon>
        <taxon>Asteraceae</taxon>
        <taxon>Asteroideae</taxon>
        <taxon>Heliantheae alliance</taxon>
        <taxon>Millerieae</taxon>
        <taxon>Smallanthus</taxon>
    </lineage>
</organism>
<comment type="caution">
    <text evidence="1">The sequence shown here is derived from an EMBL/GenBank/DDBJ whole genome shotgun (WGS) entry which is preliminary data.</text>
</comment>
<evidence type="ECO:0000313" key="1">
    <source>
        <dbReference type="EMBL" id="KAI3813863.1"/>
    </source>
</evidence>
<protein>
    <submittedName>
        <fullName evidence="1">Uncharacterized protein</fullName>
    </submittedName>
</protein>
<sequence>MEAKDQALILQVFCALLGLTETVVVVQREIEHCVYCRHDSFCKGYAERISSYVFTFNVLDERVLLLIKSKITVINWAYRHG</sequence>
<proteinExistence type="predicted"/>